<comment type="caution">
    <text evidence="2">The sequence shown here is derived from an EMBL/GenBank/DDBJ whole genome shotgun (WGS) entry which is preliminary data.</text>
</comment>
<protein>
    <recommendedName>
        <fullName evidence="1">CdiI immunity protein domain-containing protein</fullName>
    </recommendedName>
</protein>
<dbReference type="EMBL" id="SMTL01000001">
    <property type="protein sequence ID" value="TDK39685.1"/>
    <property type="molecule type" value="Genomic_DNA"/>
</dbReference>
<evidence type="ECO:0000313" key="3">
    <source>
        <dbReference type="Proteomes" id="UP000295238"/>
    </source>
</evidence>
<organism evidence="2 3">
    <name type="scientific">Rhizobium deserti</name>
    <dbReference type="NCBI Taxonomy" id="2547961"/>
    <lineage>
        <taxon>Bacteria</taxon>
        <taxon>Pseudomonadati</taxon>
        <taxon>Pseudomonadota</taxon>
        <taxon>Alphaproteobacteria</taxon>
        <taxon>Hyphomicrobiales</taxon>
        <taxon>Rhizobiaceae</taxon>
        <taxon>Rhizobium/Agrobacterium group</taxon>
        <taxon>Rhizobium</taxon>
    </lineage>
</organism>
<reference evidence="2 3" key="1">
    <citation type="submission" date="2019-03" db="EMBL/GenBank/DDBJ databases">
        <title>Rhizobium sp. nov., an bacterium isolated from biocrust in Mu Us Desert.</title>
        <authorList>
            <person name="Lixiong L."/>
        </authorList>
    </citation>
    <scope>NUCLEOTIDE SEQUENCE [LARGE SCALE GENOMIC DNA]</scope>
    <source>
        <strain evidence="2 3">SPY-1</strain>
    </source>
</reference>
<dbReference type="InterPro" id="IPR041129">
    <property type="entry name" value="CdiI_2"/>
</dbReference>
<sequence>MNQDFYFLGQMIGGYLHQDMDLEADSVPEAISIFAGKADAATLEGVQVDMKTFLERYHNQAEEEFAKRFGHDFVPGEIGQSVGQFFAMVTTILDNPASYSSYLDESNTV</sequence>
<dbReference type="AlphaFoldDB" id="A0A4R5UP32"/>
<dbReference type="Proteomes" id="UP000295238">
    <property type="component" value="Unassembled WGS sequence"/>
</dbReference>
<evidence type="ECO:0000313" key="2">
    <source>
        <dbReference type="EMBL" id="TDK39685.1"/>
    </source>
</evidence>
<accession>A0A4R5UP32</accession>
<name>A0A4R5UP32_9HYPH</name>
<keyword evidence="3" id="KW-1185">Reference proteome</keyword>
<dbReference type="OrthoDB" id="8395273at2"/>
<dbReference type="Pfam" id="PF18593">
    <property type="entry name" value="CdiI_2"/>
    <property type="match status" value="1"/>
</dbReference>
<evidence type="ECO:0000259" key="1">
    <source>
        <dbReference type="Pfam" id="PF18593"/>
    </source>
</evidence>
<proteinExistence type="predicted"/>
<feature type="domain" description="CdiI immunity protein" evidence="1">
    <location>
        <begin position="5"/>
        <end position="91"/>
    </location>
</feature>
<dbReference type="RefSeq" id="WP_133315131.1">
    <property type="nucleotide sequence ID" value="NZ_SMTL01000001.1"/>
</dbReference>
<gene>
    <name evidence="2" type="ORF">E2F50_06165</name>
</gene>